<dbReference type="EMBL" id="FOFS01000004">
    <property type="protein sequence ID" value="SEQ12179.1"/>
    <property type="molecule type" value="Genomic_DNA"/>
</dbReference>
<keyword evidence="3" id="KW-1185">Reference proteome</keyword>
<dbReference type="OrthoDB" id="7067741at2"/>
<accession>A0A1H9DFK8</accession>
<dbReference type="STRING" id="489703.SAMN04488038_10417"/>
<feature type="region of interest" description="Disordered" evidence="1">
    <location>
        <begin position="1"/>
        <end position="28"/>
    </location>
</feature>
<reference evidence="2 3" key="1">
    <citation type="submission" date="2016-10" db="EMBL/GenBank/DDBJ databases">
        <authorList>
            <person name="de Groot N.N."/>
        </authorList>
    </citation>
    <scope>NUCLEOTIDE SEQUENCE [LARGE SCALE GENOMIC DNA]</scope>
    <source>
        <strain evidence="2 3">DSM 25927</strain>
    </source>
</reference>
<evidence type="ECO:0000313" key="3">
    <source>
        <dbReference type="Proteomes" id="UP000199233"/>
    </source>
</evidence>
<sequence>MIMKARRKAEEAETPLSGKRGRRAARSKEKLDVQLTVRFNFGDEPRDHVTVINQRSVPMVGSVLVNRDRIVRGFLSLLLKTAMLQPRVVRELFPYLPLRKRPQAKSKR</sequence>
<dbReference type="AlphaFoldDB" id="A0A1H9DFK8"/>
<evidence type="ECO:0000313" key="2">
    <source>
        <dbReference type="EMBL" id="SEQ12179.1"/>
    </source>
</evidence>
<proteinExistence type="predicted"/>
<protein>
    <submittedName>
        <fullName evidence="2">Uncharacterized protein</fullName>
    </submittedName>
</protein>
<dbReference type="Proteomes" id="UP000199233">
    <property type="component" value="Unassembled WGS sequence"/>
</dbReference>
<gene>
    <name evidence="2" type="ORF">SAMN04488038_10417</name>
</gene>
<evidence type="ECO:0000256" key="1">
    <source>
        <dbReference type="SAM" id="MobiDB-lite"/>
    </source>
</evidence>
<organism evidence="2 3">
    <name type="scientific">Solimonas aquatica</name>
    <dbReference type="NCBI Taxonomy" id="489703"/>
    <lineage>
        <taxon>Bacteria</taxon>
        <taxon>Pseudomonadati</taxon>
        <taxon>Pseudomonadota</taxon>
        <taxon>Gammaproteobacteria</taxon>
        <taxon>Nevskiales</taxon>
        <taxon>Nevskiaceae</taxon>
        <taxon>Solimonas</taxon>
    </lineage>
</organism>
<name>A0A1H9DFK8_9GAMM</name>